<dbReference type="AlphaFoldDB" id="A0A1I7B9N5"/>
<keyword evidence="1" id="KW-0732">Signal</keyword>
<evidence type="ECO:0000256" key="1">
    <source>
        <dbReference type="SAM" id="SignalP"/>
    </source>
</evidence>
<name>A0A1I7B9N5_9FLAO</name>
<organism evidence="2 3">
    <name type="scientific">Lishizhenia tianjinensis</name>
    <dbReference type="NCBI Taxonomy" id="477690"/>
    <lineage>
        <taxon>Bacteria</taxon>
        <taxon>Pseudomonadati</taxon>
        <taxon>Bacteroidota</taxon>
        <taxon>Flavobacteriia</taxon>
        <taxon>Flavobacteriales</taxon>
        <taxon>Crocinitomicaceae</taxon>
        <taxon>Lishizhenia</taxon>
    </lineage>
</organism>
<feature type="chain" id="PRO_5014977508" evidence="1">
    <location>
        <begin position="21"/>
        <end position="260"/>
    </location>
</feature>
<keyword evidence="3" id="KW-1185">Reference proteome</keyword>
<accession>A0A1I7B9N5</accession>
<protein>
    <submittedName>
        <fullName evidence="2">Uncharacterized protein</fullName>
    </submittedName>
</protein>
<gene>
    <name evidence="2" type="ORF">SAMN05216474_2603</name>
</gene>
<feature type="signal peptide" evidence="1">
    <location>
        <begin position="1"/>
        <end position="20"/>
    </location>
</feature>
<reference evidence="2 3" key="1">
    <citation type="submission" date="2016-10" db="EMBL/GenBank/DDBJ databases">
        <authorList>
            <person name="de Groot N.N."/>
        </authorList>
    </citation>
    <scope>NUCLEOTIDE SEQUENCE [LARGE SCALE GENOMIC DNA]</scope>
    <source>
        <strain evidence="2 3">CGMCC 1.7005</strain>
    </source>
</reference>
<evidence type="ECO:0000313" key="3">
    <source>
        <dbReference type="Proteomes" id="UP000236454"/>
    </source>
</evidence>
<sequence length="260" mass="30470">MNHFSSLLMISLLLNSALFSQELNNPINLSEIKEEIKALTSDSLIDNFWKQLYASDQDLSNLGNPVIHTKNWVKALAFYDHFAYSSTKYFDTTKTKGHDYLWMSLTLWMHSPLINLNRMTYKNMVGINEISQSSDWSYLNQSIDSYWEKGDTISCLNDESFDLEELTRQANQFIKFVEGENVCLGKWKVKDGCTDLYRSKEGDYYISYGKYIQLDCRNDKFYFPYGTKYLFINKNQELVLVNEEKGEEEVYLPIPTLPRE</sequence>
<proteinExistence type="predicted"/>
<dbReference type="EMBL" id="FPAS01000005">
    <property type="protein sequence ID" value="SFT83909.1"/>
    <property type="molecule type" value="Genomic_DNA"/>
</dbReference>
<evidence type="ECO:0000313" key="2">
    <source>
        <dbReference type="EMBL" id="SFT83909.1"/>
    </source>
</evidence>
<dbReference type="Proteomes" id="UP000236454">
    <property type="component" value="Unassembled WGS sequence"/>
</dbReference>
<dbReference type="STRING" id="477690.SAMN05216474_2603"/>